<evidence type="ECO:0000313" key="1">
    <source>
        <dbReference type="EMBL" id="KAK3706707.1"/>
    </source>
</evidence>
<dbReference type="Proteomes" id="UP001281147">
    <property type="component" value="Unassembled WGS sequence"/>
</dbReference>
<organism evidence="1 2">
    <name type="scientific">Vermiconidia calcicola</name>
    <dbReference type="NCBI Taxonomy" id="1690605"/>
    <lineage>
        <taxon>Eukaryota</taxon>
        <taxon>Fungi</taxon>
        <taxon>Dikarya</taxon>
        <taxon>Ascomycota</taxon>
        <taxon>Pezizomycotina</taxon>
        <taxon>Dothideomycetes</taxon>
        <taxon>Dothideomycetidae</taxon>
        <taxon>Mycosphaerellales</taxon>
        <taxon>Extremaceae</taxon>
        <taxon>Vermiconidia</taxon>
    </lineage>
</organism>
<gene>
    <name evidence="1" type="ORF">LTR37_012551</name>
</gene>
<dbReference type="EMBL" id="JAUTXU010000117">
    <property type="protein sequence ID" value="KAK3706707.1"/>
    <property type="molecule type" value="Genomic_DNA"/>
</dbReference>
<proteinExistence type="predicted"/>
<reference evidence="1" key="1">
    <citation type="submission" date="2023-07" db="EMBL/GenBank/DDBJ databases">
        <title>Black Yeasts Isolated from many extreme environments.</title>
        <authorList>
            <person name="Coleine C."/>
            <person name="Stajich J.E."/>
            <person name="Selbmann L."/>
        </authorList>
    </citation>
    <scope>NUCLEOTIDE SEQUENCE</scope>
    <source>
        <strain evidence="1">CCFEE 5714</strain>
    </source>
</reference>
<comment type="caution">
    <text evidence="1">The sequence shown here is derived from an EMBL/GenBank/DDBJ whole genome shotgun (WGS) entry which is preliminary data.</text>
</comment>
<accession>A0ACC3MZY9</accession>
<name>A0ACC3MZY9_9PEZI</name>
<sequence length="218" mass="23602">MTFHTSQSLPFISHLTPITVGFVDRLKIVRSCKLVGFLTLTLTTSNLNNLSLSSKSSRTIAQTLSNLNNKQTGNDRDHVGLANGTAAPEEHLPRYFAKSGYAGENPSNTKKQGSGKGNWGREGVSELEDYDFNTSKPRRRTNSSTHAAGHSGLKTKFEAIDPEVIEYDEETHGVGEQELEKMSTASSADTMGSVEEEDAAAAPKKVEEGAGVEVKDKE</sequence>
<keyword evidence="2" id="KW-1185">Reference proteome</keyword>
<protein>
    <submittedName>
        <fullName evidence="1">Uncharacterized protein</fullName>
    </submittedName>
</protein>
<evidence type="ECO:0000313" key="2">
    <source>
        <dbReference type="Proteomes" id="UP001281147"/>
    </source>
</evidence>